<name>A0A173TBF9_ANAHA</name>
<protein>
    <submittedName>
        <fullName evidence="7">Transposase, IS605 OrfB family</fullName>
    </submittedName>
</protein>
<dbReference type="EMBL" id="CYXT01000014">
    <property type="protein sequence ID" value="CUN00183.1"/>
    <property type="molecule type" value="Genomic_DNA"/>
</dbReference>
<dbReference type="NCBIfam" id="TIGR01766">
    <property type="entry name" value="IS200/IS605 family accessory protein TnpB-like domain"/>
    <property type="match status" value="1"/>
</dbReference>
<proteinExistence type="inferred from homology"/>
<dbReference type="Pfam" id="PF07282">
    <property type="entry name" value="Cas12f1-like_TNB"/>
    <property type="match status" value="1"/>
</dbReference>
<evidence type="ECO:0000256" key="4">
    <source>
        <dbReference type="ARBA" id="ARBA00023172"/>
    </source>
</evidence>
<dbReference type="GO" id="GO:0003677">
    <property type="term" value="F:DNA binding"/>
    <property type="evidence" value="ECO:0007669"/>
    <property type="project" value="UniProtKB-KW"/>
</dbReference>
<sequence>MIYRVLRTVLKQKKDPGLYEYLDHHMHLSNNLYNATLFRIRQNFTSRKKEHPTENELEVQREIEETLELCPHLKRPKSVLSYKFLERMMRVMDNPDFFAGLPSQTAEECQKAAVHDFRSWLASLRKYKKHPEKYLGKPKMPHYKKKRSISTITFSNQGCKIKEGDILRFALTNETIHLPYRPEGRLKEVKVKPYYGDLLLACTFECPDPEEKVKGSGVCAIDLGVENIAAIVSSKGDCWLYKGGVLKEKNQWYNKQLARLRSIAMKGHDPKEAAKMGLLNTKQMRRLHQKRDLFFHDAMHKISSRIVQECMSHGITTIVIGVNEQWKQSIELGKNTQSFVQMPFYQLRKMIEYKAERVGIEVISQEESYTSKADLTAGDHIPTYGVDDEKAKFSGTRVKRGLYQNKEGNLFNADLIGAGNILRKKFPETFSKITDFSFLQNIKVIQVFS</sequence>
<evidence type="ECO:0000259" key="6">
    <source>
        <dbReference type="Pfam" id="PF07282"/>
    </source>
</evidence>
<feature type="domain" description="Cas12f1-like TNB" evidence="6">
    <location>
        <begin position="344"/>
        <end position="421"/>
    </location>
</feature>
<keyword evidence="3" id="KW-0238">DNA-binding</keyword>
<dbReference type="AlphaFoldDB" id="A0A173TBF9"/>
<evidence type="ECO:0000256" key="1">
    <source>
        <dbReference type="ARBA" id="ARBA00008761"/>
    </source>
</evidence>
<keyword evidence="4" id="KW-0233">DNA recombination</keyword>
<dbReference type="GO" id="GO:0032196">
    <property type="term" value="P:transposition"/>
    <property type="evidence" value="ECO:0007669"/>
    <property type="project" value="UniProtKB-KW"/>
</dbReference>
<keyword evidence="2" id="KW-0815">Transposition</keyword>
<dbReference type="Pfam" id="PF01385">
    <property type="entry name" value="OrfB_IS605"/>
    <property type="match status" value="1"/>
</dbReference>
<comment type="similarity">
    <text evidence="1">In the C-terminal section; belongs to the transposase 35 family.</text>
</comment>
<accession>A0A173TBF9</accession>
<evidence type="ECO:0000259" key="5">
    <source>
        <dbReference type="Pfam" id="PF01385"/>
    </source>
</evidence>
<reference evidence="7 8" key="1">
    <citation type="submission" date="2015-09" db="EMBL/GenBank/DDBJ databases">
        <authorList>
            <consortium name="Pathogen Informatics"/>
        </authorList>
    </citation>
    <scope>NUCLEOTIDE SEQUENCE [LARGE SCALE GENOMIC DNA]</scope>
    <source>
        <strain evidence="7 8">2789STDY5608868</strain>
    </source>
</reference>
<organism evidence="7 8">
    <name type="scientific">Anaerostipes hadrus</name>
    <dbReference type="NCBI Taxonomy" id="649756"/>
    <lineage>
        <taxon>Bacteria</taxon>
        <taxon>Bacillati</taxon>
        <taxon>Bacillota</taxon>
        <taxon>Clostridia</taxon>
        <taxon>Lachnospirales</taxon>
        <taxon>Lachnospiraceae</taxon>
        <taxon>Anaerostipes</taxon>
    </lineage>
</organism>
<dbReference type="NCBIfam" id="NF040570">
    <property type="entry name" value="guided_TnpB"/>
    <property type="match status" value="1"/>
</dbReference>
<dbReference type="Proteomes" id="UP000095598">
    <property type="component" value="Unassembled WGS sequence"/>
</dbReference>
<dbReference type="InterPro" id="IPR001959">
    <property type="entry name" value="Transposase"/>
</dbReference>
<feature type="domain" description="Probable transposase IS891/IS1136/IS1341" evidence="5">
    <location>
        <begin position="205"/>
        <end position="324"/>
    </location>
</feature>
<evidence type="ECO:0000313" key="7">
    <source>
        <dbReference type="EMBL" id="CUN00183.1"/>
    </source>
</evidence>
<dbReference type="InterPro" id="IPR010095">
    <property type="entry name" value="Cas12f1-like_TNB"/>
</dbReference>
<evidence type="ECO:0000313" key="8">
    <source>
        <dbReference type="Proteomes" id="UP000095598"/>
    </source>
</evidence>
<evidence type="ECO:0000256" key="2">
    <source>
        <dbReference type="ARBA" id="ARBA00022578"/>
    </source>
</evidence>
<dbReference type="GO" id="GO:0006310">
    <property type="term" value="P:DNA recombination"/>
    <property type="evidence" value="ECO:0007669"/>
    <property type="project" value="UniProtKB-KW"/>
</dbReference>
<evidence type="ECO:0000256" key="3">
    <source>
        <dbReference type="ARBA" id="ARBA00023125"/>
    </source>
</evidence>
<gene>
    <name evidence="7" type="ORF">ERS852425_01981</name>
</gene>
<dbReference type="RefSeq" id="WP_242844357.1">
    <property type="nucleotide sequence ID" value="NZ_CYXT01000014.1"/>
</dbReference>